<dbReference type="Proteomes" id="UP001610334">
    <property type="component" value="Unassembled WGS sequence"/>
</dbReference>
<dbReference type="EMBL" id="JBFXLT010000406">
    <property type="protein sequence ID" value="KAL2801501.1"/>
    <property type="molecule type" value="Genomic_DNA"/>
</dbReference>
<name>A0ABR4GR65_9EURO</name>
<evidence type="ECO:0000313" key="2">
    <source>
        <dbReference type="Proteomes" id="UP001610334"/>
    </source>
</evidence>
<sequence>MMKPFETPRDIWLSIKDFLTPADVENILDTRSILWKQIFKDTSWLDFALTFDRCSPVLIGHNLSAHRPRKSSTRLYLALIAHDYSGDLRYECERFFAALQDKWEYDQNKYEVHFSSGITLNVYDIINGHETVKLPLEKIFTNTRKGVYSEYCYYKYPVIRELRPSDIIKWDPDYSTHPRASPGGWNGPACKGRDIKNGCRLTLLDRGMKRTYVILPRHLKSKIWANIA</sequence>
<comment type="caution">
    <text evidence="1">The sequence shown here is derived from an EMBL/GenBank/DDBJ whole genome shotgun (WGS) entry which is preliminary data.</text>
</comment>
<evidence type="ECO:0000313" key="1">
    <source>
        <dbReference type="EMBL" id="KAL2801501.1"/>
    </source>
</evidence>
<gene>
    <name evidence="1" type="ORF">BJX63DRAFT_443119</name>
</gene>
<reference evidence="1 2" key="1">
    <citation type="submission" date="2024-07" db="EMBL/GenBank/DDBJ databases">
        <title>Section-level genome sequencing and comparative genomics of Aspergillus sections Usti and Cavernicolus.</title>
        <authorList>
            <consortium name="Lawrence Berkeley National Laboratory"/>
            <person name="Nybo J.L."/>
            <person name="Vesth T.C."/>
            <person name="Theobald S."/>
            <person name="Frisvad J.C."/>
            <person name="Larsen T.O."/>
            <person name="Kjaerboelling I."/>
            <person name="Rothschild-Mancinelli K."/>
            <person name="Lyhne E.K."/>
            <person name="Kogle M.E."/>
            <person name="Barry K."/>
            <person name="Clum A."/>
            <person name="Na H."/>
            <person name="Ledsgaard L."/>
            <person name="Lin J."/>
            <person name="Lipzen A."/>
            <person name="Kuo A."/>
            <person name="Riley R."/>
            <person name="Mondo S."/>
            <person name="Labutti K."/>
            <person name="Haridas S."/>
            <person name="Pangalinan J."/>
            <person name="Salamov A.A."/>
            <person name="Simmons B.A."/>
            <person name="Magnuson J.K."/>
            <person name="Chen J."/>
            <person name="Drula E."/>
            <person name="Henrissat B."/>
            <person name="Wiebenga A."/>
            <person name="Lubbers R.J."/>
            <person name="Gomes A.C."/>
            <person name="Makela M.R."/>
            <person name="Stajich J."/>
            <person name="Grigoriev I.V."/>
            <person name="Mortensen U.H."/>
            <person name="De Vries R.P."/>
            <person name="Baker S.E."/>
            <person name="Andersen M.R."/>
        </authorList>
    </citation>
    <scope>NUCLEOTIDE SEQUENCE [LARGE SCALE GENOMIC DNA]</scope>
    <source>
        <strain evidence="1 2">CBS 588.65</strain>
    </source>
</reference>
<proteinExistence type="predicted"/>
<evidence type="ECO:0008006" key="3">
    <source>
        <dbReference type="Google" id="ProtNLM"/>
    </source>
</evidence>
<protein>
    <recommendedName>
        <fullName evidence="3">F-box domain-containing protein</fullName>
    </recommendedName>
</protein>
<accession>A0ABR4GR65</accession>
<keyword evidence="2" id="KW-1185">Reference proteome</keyword>
<organism evidence="1 2">
    <name type="scientific">Aspergillus granulosus</name>
    <dbReference type="NCBI Taxonomy" id="176169"/>
    <lineage>
        <taxon>Eukaryota</taxon>
        <taxon>Fungi</taxon>
        <taxon>Dikarya</taxon>
        <taxon>Ascomycota</taxon>
        <taxon>Pezizomycotina</taxon>
        <taxon>Eurotiomycetes</taxon>
        <taxon>Eurotiomycetidae</taxon>
        <taxon>Eurotiales</taxon>
        <taxon>Aspergillaceae</taxon>
        <taxon>Aspergillus</taxon>
        <taxon>Aspergillus subgen. Nidulantes</taxon>
    </lineage>
</organism>